<gene>
    <name evidence="3" type="ORF">HMPREF9194_01857</name>
</gene>
<dbReference type="HOGENOM" id="CLU_101141_7_3_12"/>
<dbReference type="eggNOG" id="COG0824">
    <property type="taxonomic scope" value="Bacteria"/>
</dbReference>
<dbReference type="PATRIC" id="fig|1125699.3.peg.1877"/>
<dbReference type="PANTHER" id="PTHR31793:SF24">
    <property type="entry name" value="LONG-CHAIN ACYL-COA THIOESTERASE FADM"/>
    <property type="match status" value="1"/>
</dbReference>
<reference evidence="3 4" key="1">
    <citation type="submission" date="2013-04" db="EMBL/GenBank/DDBJ databases">
        <title>The Genome Sequence of Treponema maltophilum ATCC 51939.</title>
        <authorList>
            <consortium name="The Broad Institute Genomics Platform"/>
            <person name="Earl A."/>
            <person name="Ward D."/>
            <person name="Feldgarden M."/>
            <person name="Gevers D."/>
            <person name="Leonetti C."/>
            <person name="Blanton J.M."/>
            <person name="Dewhirst F.E."/>
            <person name="Izard J."/>
            <person name="Walker B."/>
            <person name="Young S."/>
            <person name="Zeng Q."/>
            <person name="Gargeya S."/>
            <person name="Fitzgerald M."/>
            <person name="Haas B."/>
            <person name="Abouelleil A."/>
            <person name="Allen A.W."/>
            <person name="Alvarado L."/>
            <person name="Arachchi H.M."/>
            <person name="Berlin A.M."/>
            <person name="Chapman S.B."/>
            <person name="Gainer-Dewar J."/>
            <person name="Goldberg J."/>
            <person name="Griggs A."/>
            <person name="Gujja S."/>
            <person name="Hansen M."/>
            <person name="Howarth C."/>
            <person name="Imamovic A."/>
            <person name="Ireland A."/>
            <person name="Larimer J."/>
            <person name="McCowan C."/>
            <person name="Murphy C."/>
            <person name="Pearson M."/>
            <person name="Poon T.W."/>
            <person name="Priest M."/>
            <person name="Roberts A."/>
            <person name="Saif S."/>
            <person name="Shea T."/>
            <person name="Sisk P."/>
            <person name="Sykes S."/>
            <person name="Wortman J."/>
            <person name="Nusbaum C."/>
            <person name="Birren B."/>
        </authorList>
    </citation>
    <scope>NUCLEOTIDE SEQUENCE [LARGE SCALE GENOMIC DNA]</scope>
    <source>
        <strain evidence="3 4">ATCC 51939</strain>
    </source>
</reference>
<comment type="caution">
    <text evidence="3">The sequence shown here is derived from an EMBL/GenBank/DDBJ whole genome shotgun (WGS) entry which is preliminary data.</text>
</comment>
<dbReference type="EMBL" id="ATFF01000006">
    <property type="protein sequence ID" value="EPF31510.1"/>
    <property type="molecule type" value="Genomic_DNA"/>
</dbReference>
<evidence type="ECO:0000313" key="4">
    <source>
        <dbReference type="Proteomes" id="UP000014541"/>
    </source>
</evidence>
<comment type="similarity">
    <text evidence="1">Belongs to the 4-hydroxybenzoyl-CoA thioesterase family.</text>
</comment>
<dbReference type="CDD" id="cd00586">
    <property type="entry name" value="4HBT"/>
    <property type="match status" value="1"/>
</dbReference>
<name>S3K1W8_TREMA</name>
<dbReference type="Gene3D" id="3.10.129.10">
    <property type="entry name" value="Hotdog Thioesterase"/>
    <property type="match status" value="1"/>
</dbReference>
<dbReference type="PANTHER" id="PTHR31793">
    <property type="entry name" value="4-HYDROXYBENZOYL-COA THIOESTERASE FAMILY MEMBER"/>
    <property type="match status" value="1"/>
</dbReference>
<proteinExistence type="inferred from homology"/>
<dbReference type="InterPro" id="IPR050563">
    <property type="entry name" value="4-hydroxybenzoyl-CoA_TE"/>
</dbReference>
<keyword evidence="2 3" id="KW-0378">Hydrolase</keyword>
<accession>S3K1W8</accession>
<dbReference type="RefSeq" id="WP_016526119.1">
    <property type="nucleotide sequence ID" value="NZ_KE332518.1"/>
</dbReference>
<dbReference type="Pfam" id="PF13279">
    <property type="entry name" value="4HBT_2"/>
    <property type="match status" value="1"/>
</dbReference>
<dbReference type="AlphaFoldDB" id="S3K1W8"/>
<sequence>MTHTAELVVRSYECDSYNHVNNAVYLNYLEFARMEYLHACGFDYHGIFAAGYYLYVTHIDIYYKASALLDDKLFIEVKPVKLKNISGEFRQKIYKEDGTVCAEATVTWACVSSKTGRPAKLPDEFLVEGLYPDAPDPAPEKRAR</sequence>
<dbReference type="SUPFAM" id="SSF54637">
    <property type="entry name" value="Thioesterase/thiol ester dehydrase-isomerase"/>
    <property type="match status" value="1"/>
</dbReference>
<evidence type="ECO:0000256" key="2">
    <source>
        <dbReference type="ARBA" id="ARBA00022801"/>
    </source>
</evidence>
<protein>
    <submittedName>
        <fullName evidence="3">YbgC/YbaW family acyl-CoA thioester hydrolase</fullName>
    </submittedName>
</protein>
<evidence type="ECO:0000313" key="3">
    <source>
        <dbReference type="EMBL" id="EPF31510.1"/>
    </source>
</evidence>
<keyword evidence="4" id="KW-1185">Reference proteome</keyword>
<dbReference type="STRING" id="1125699.HMPREF9194_01857"/>
<dbReference type="Proteomes" id="UP000014541">
    <property type="component" value="Unassembled WGS sequence"/>
</dbReference>
<organism evidence="3 4">
    <name type="scientific">Treponema maltophilum ATCC 51939</name>
    <dbReference type="NCBI Taxonomy" id="1125699"/>
    <lineage>
        <taxon>Bacteria</taxon>
        <taxon>Pseudomonadati</taxon>
        <taxon>Spirochaetota</taxon>
        <taxon>Spirochaetia</taxon>
        <taxon>Spirochaetales</taxon>
        <taxon>Treponemataceae</taxon>
        <taxon>Treponema</taxon>
    </lineage>
</organism>
<dbReference type="PIRSF" id="PIRSF003230">
    <property type="entry name" value="YbgC"/>
    <property type="match status" value="1"/>
</dbReference>
<dbReference type="InterPro" id="IPR029069">
    <property type="entry name" value="HotDog_dom_sf"/>
</dbReference>
<evidence type="ECO:0000256" key="1">
    <source>
        <dbReference type="ARBA" id="ARBA00005953"/>
    </source>
</evidence>
<dbReference type="GO" id="GO:0047617">
    <property type="term" value="F:fatty acyl-CoA hydrolase activity"/>
    <property type="evidence" value="ECO:0007669"/>
    <property type="project" value="TreeGrafter"/>
</dbReference>
<dbReference type="InterPro" id="IPR006684">
    <property type="entry name" value="YbgC/YbaW"/>
</dbReference>
<dbReference type="OrthoDB" id="9801517at2"/>
<dbReference type="NCBIfam" id="TIGR00051">
    <property type="entry name" value="YbgC/FadM family acyl-CoA thioesterase"/>
    <property type="match status" value="1"/>
</dbReference>